<feature type="transmembrane region" description="Helical" evidence="9">
    <location>
        <begin position="76"/>
        <end position="98"/>
    </location>
</feature>
<dbReference type="PRINTS" id="PR01264">
    <property type="entry name" value="MECHCHANNEL"/>
</dbReference>
<dbReference type="Proteomes" id="UP000253970">
    <property type="component" value="Unassembled WGS sequence"/>
</dbReference>
<evidence type="ECO:0000256" key="8">
    <source>
        <dbReference type="ARBA" id="ARBA00023303"/>
    </source>
</evidence>
<reference evidence="11 13" key="1">
    <citation type="journal article" date="2005" name="Appl. Environ. Microbiol.">
        <title>Intestinal bacterial communities that produce active estrogen-like compounds enterodiol and enterolactone in humans.</title>
        <authorList>
            <person name="Clavel T."/>
            <person name="Henderson G."/>
            <person name="Alpert C.A."/>
            <person name="Philippe C."/>
            <person name="Rigottier-Gois L."/>
            <person name="Dore J."/>
            <person name="Blaut M."/>
        </authorList>
    </citation>
    <scope>NUCLEOTIDE SEQUENCE [LARGE SCALE GENOMIC DNA]</scope>
    <source>
        <strain evidence="11 13">SECO-MT75m2</strain>
    </source>
</reference>
<sequence>MKKFFEEFKEFINQGNVMDLAVAVVIGTAFTAIVNSVVSDLIMPLISLVTGGIDFSDMKIPLGTGPDAAAFTYGNFINAVIQFLIIALVVFLIVKALSRARMLTRRGKHIEEQDAPKCPFCLEEVNEGATRCPHCTAELPAPAAAMPKAGGKA</sequence>
<gene>
    <name evidence="9 10" type="primary">mscL</name>
    <name evidence="10" type="ORF">C1875_04455</name>
    <name evidence="11" type="ORF">FIC87_05620</name>
</gene>
<dbReference type="GO" id="GO:0008381">
    <property type="term" value="F:mechanosensitive monoatomic ion channel activity"/>
    <property type="evidence" value="ECO:0007669"/>
    <property type="project" value="UniProtKB-UniRule"/>
</dbReference>
<dbReference type="PANTHER" id="PTHR30266:SF2">
    <property type="entry name" value="LARGE-CONDUCTANCE MECHANOSENSITIVE CHANNEL"/>
    <property type="match status" value="1"/>
</dbReference>
<keyword evidence="8 9" id="KW-0407">Ion channel</keyword>
<keyword evidence="2 9" id="KW-0813">Transport</keyword>
<dbReference type="RefSeq" id="WP_114518124.1">
    <property type="nucleotide sequence ID" value="NZ_JADOZP010000001.1"/>
</dbReference>
<evidence type="ECO:0000256" key="3">
    <source>
        <dbReference type="ARBA" id="ARBA00022475"/>
    </source>
</evidence>
<dbReference type="Gene3D" id="1.10.1200.120">
    <property type="entry name" value="Large-conductance mechanosensitive channel, MscL, domain 1"/>
    <property type="match status" value="1"/>
</dbReference>
<name>A0A369MMF7_EGGLN</name>
<reference evidence="11" key="3">
    <citation type="submission" date="2019-06" db="EMBL/GenBank/DDBJ databases">
        <authorList>
            <person name="Bisanz J.E."/>
            <person name="Turnbaugh P.J."/>
        </authorList>
    </citation>
    <scope>NUCLEOTIDE SEQUENCE</scope>
    <source>
        <strain evidence="11">SECO-MT75m2</strain>
    </source>
</reference>
<dbReference type="EMBL" id="PPTU01000005">
    <property type="protein sequence ID" value="RDB71949.1"/>
    <property type="molecule type" value="Genomic_DNA"/>
</dbReference>
<dbReference type="GO" id="GO:0005886">
    <property type="term" value="C:plasma membrane"/>
    <property type="evidence" value="ECO:0007669"/>
    <property type="project" value="UniProtKB-SubCell"/>
</dbReference>
<accession>A0A369MMF7</accession>
<evidence type="ECO:0000313" key="12">
    <source>
        <dbReference type="Proteomes" id="UP000253970"/>
    </source>
</evidence>
<dbReference type="Proteomes" id="UP000312594">
    <property type="component" value="Unassembled WGS sequence"/>
</dbReference>
<evidence type="ECO:0000313" key="10">
    <source>
        <dbReference type="EMBL" id="RDB71949.1"/>
    </source>
</evidence>
<comment type="similarity">
    <text evidence="9">Belongs to the MscL family.</text>
</comment>
<dbReference type="InterPro" id="IPR001185">
    <property type="entry name" value="MS_channel"/>
</dbReference>
<dbReference type="NCBIfam" id="TIGR00220">
    <property type="entry name" value="mscL"/>
    <property type="match status" value="1"/>
</dbReference>
<evidence type="ECO:0000256" key="1">
    <source>
        <dbReference type="ARBA" id="ARBA00004141"/>
    </source>
</evidence>
<keyword evidence="3 9" id="KW-1003">Cell membrane</keyword>
<keyword evidence="6 9" id="KW-0406">Ion transport</keyword>
<feature type="transmembrane region" description="Helical" evidence="9">
    <location>
        <begin position="20"/>
        <end position="38"/>
    </location>
</feature>
<evidence type="ECO:0000256" key="9">
    <source>
        <dbReference type="HAMAP-Rule" id="MF_00115"/>
    </source>
</evidence>
<comment type="caution">
    <text evidence="10">The sequence shown here is derived from an EMBL/GenBank/DDBJ whole genome shotgun (WGS) entry which is preliminary data.</text>
</comment>
<evidence type="ECO:0000256" key="4">
    <source>
        <dbReference type="ARBA" id="ARBA00022692"/>
    </source>
</evidence>
<organism evidence="10 12">
    <name type="scientific">Eggerthella lenta</name>
    <name type="common">Eubacterium lentum</name>
    <dbReference type="NCBI Taxonomy" id="84112"/>
    <lineage>
        <taxon>Bacteria</taxon>
        <taxon>Bacillati</taxon>
        <taxon>Actinomycetota</taxon>
        <taxon>Coriobacteriia</taxon>
        <taxon>Eggerthellales</taxon>
        <taxon>Eggerthellaceae</taxon>
        <taxon>Eggerthella</taxon>
    </lineage>
</organism>
<evidence type="ECO:0000256" key="2">
    <source>
        <dbReference type="ARBA" id="ARBA00022448"/>
    </source>
</evidence>
<keyword evidence="7 9" id="KW-0472">Membrane</keyword>
<proteinExistence type="inferred from homology"/>
<dbReference type="HAMAP" id="MF_00115">
    <property type="entry name" value="MscL"/>
    <property type="match status" value="1"/>
</dbReference>
<evidence type="ECO:0000256" key="6">
    <source>
        <dbReference type="ARBA" id="ARBA00023065"/>
    </source>
</evidence>
<reference evidence="10 12" key="2">
    <citation type="journal article" date="2018" name="Elife">
        <title>Discovery and characterization of a prevalent human gut bacterial enzyme sufficient for the inactivation of a family of plant toxins.</title>
        <authorList>
            <person name="Koppel N."/>
            <person name="Bisanz J.E."/>
            <person name="Pandelia M.E."/>
            <person name="Turnbaugh P.J."/>
            <person name="Balskus E.P."/>
        </authorList>
    </citation>
    <scope>NUCLEOTIDE SEQUENCE [LARGE SCALE GENOMIC DNA]</scope>
    <source>
        <strain evidence="10 12">W1 BHI 6</strain>
    </source>
</reference>
<dbReference type="InterPro" id="IPR037673">
    <property type="entry name" value="MSC/AndL"/>
</dbReference>
<keyword evidence="5 9" id="KW-1133">Transmembrane helix</keyword>
<evidence type="ECO:0000256" key="5">
    <source>
        <dbReference type="ARBA" id="ARBA00022989"/>
    </source>
</evidence>
<dbReference type="Pfam" id="PF01741">
    <property type="entry name" value="MscL"/>
    <property type="match status" value="1"/>
</dbReference>
<comment type="subunit">
    <text evidence="9">Homopentamer.</text>
</comment>
<dbReference type="PANTHER" id="PTHR30266">
    <property type="entry name" value="MECHANOSENSITIVE CHANNEL MSCL"/>
    <property type="match status" value="1"/>
</dbReference>
<evidence type="ECO:0000256" key="7">
    <source>
        <dbReference type="ARBA" id="ARBA00023136"/>
    </source>
</evidence>
<keyword evidence="4 9" id="KW-0812">Transmembrane</keyword>
<evidence type="ECO:0000313" key="11">
    <source>
        <dbReference type="EMBL" id="TNU92130.1"/>
    </source>
</evidence>
<protein>
    <recommendedName>
        <fullName evidence="9">Large-conductance mechanosensitive channel</fullName>
    </recommendedName>
</protein>
<comment type="subcellular location">
    <subcellularLocation>
        <location evidence="9">Cell membrane</location>
        <topology evidence="9">Multi-pass membrane protein</topology>
    </subcellularLocation>
    <subcellularLocation>
        <location evidence="1">Membrane</location>
        <topology evidence="1">Multi-pass membrane protein</topology>
    </subcellularLocation>
</comment>
<dbReference type="AlphaFoldDB" id="A0A369MMF7"/>
<comment type="function">
    <text evidence="9">Channel that opens in response to stretch forces in the membrane lipid bilayer. May participate in the regulation of osmotic pressure changes within the cell.</text>
</comment>
<dbReference type="InterPro" id="IPR036019">
    <property type="entry name" value="MscL_channel"/>
</dbReference>
<evidence type="ECO:0000313" key="13">
    <source>
        <dbReference type="Proteomes" id="UP000312594"/>
    </source>
</evidence>
<dbReference type="EMBL" id="VEVP01000009">
    <property type="protein sequence ID" value="TNU92130.1"/>
    <property type="molecule type" value="Genomic_DNA"/>
</dbReference>
<dbReference type="SUPFAM" id="SSF81330">
    <property type="entry name" value="Gated mechanosensitive channel"/>
    <property type="match status" value="1"/>
</dbReference>